<gene>
    <name evidence="3" type="ORF">I5M32_03860</name>
</gene>
<dbReference type="Proteomes" id="UP000660024">
    <property type="component" value="Unassembled WGS sequence"/>
</dbReference>
<dbReference type="PANTHER" id="PTHR34477:SF5">
    <property type="entry name" value="BSL5627 PROTEIN"/>
    <property type="match status" value="1"/>
</dbReference>
<evidence type="ECO:0000256" key="1">
    <source>
        <dbReference type="ARBA" id="ARBA00007435"/>
    </source>
</evidence>
<evidence type="ECO:0000259" key="2">
    <source>
        <dbReference type="PROSITE" id="PS50164"/>
    </source>
</evidence>
<dbReference type="Gene3D" id="3.40.1440.10">
    <property type="entry name" value="GIY-YIG endonuclease"/>
    <property type="match status" value="1"/>
</dbReference>
<dbReference type="InterPro" id="IPR035901">
    <property type="entry name" value="GIY-YIG_endonuc_sf"/>
</dbReference>
<dbReference type="EMBL" id="JAEHFY010000004">
    <property type="protein sequence ID" value="MBK0382086.1"/>
    <property type="molecule type" value="Genomic_DNA"/>
</dbReference>
<feature type="domain" description="GIY-YIG" evidence="2">
    <location>
        <begin position="3"/>
        <end position="80"/>
    </location>
</feature>
<evidence type="ECO:0000313" key="4">
    <source>
        <dbReference type="Proteomes" id="UP000660024"/>
    </source>
</evidence>
<sequence length="99" mass="11886">MKRRGCVYILTNKNKTTLYVGVTSGLYNRLLEHVNHKYPSSFSAPVQYRIRICYEFFSTIQEAIYREKGLKKWRREKKETLINDFNRNWKFLNEGIGLC</sequence>
<dbReference type="Pfam" id="PF01541">
    <property type="entry name" value="GIY-YIG"/>
    <property type="match status" value="1"/>
</dbReference>
<dbReference type="SMART" id="SM00465">
    <property type="entry name" value="GIYc"/>
    <property type="match status" value="1"/>
</dbReference>
<organism evidence="3 4">
    <name type="scientific">Pedobacter segetis</name>
    <dbReference type="NCBI Taxonomy" id="2793069"/>
    <lineage>
        <taxon>Bacteria</taxon>
        <taxon>Pseudomonadati</taxon>
        <taxon>Bacteroidota</taxon>
        <taxon>Sphingobacteriia</taxon>
        <taxon>Sphingobacteriales</taxon>
        <taxon>Sphingobacteriaceae</taxon>
        <taxon>Pedobacter</taxon>
    </lineage>
</organism>
<proteinExistence type="inferred from homology"/>
<dbReference type="PANTHER" id="PTHR34477">
    <property type="entry name" value="UPF0213 PROTEIN YHBQ"/>
    <property type="match status" value="1"/>
</dbReference>
<reference evidence="3 4" key="1">
    <citation type="submission" date="2020-12" db="EMBL/GenBank/DDBJ databases">
        <title>Bacterial novel species Pedobacter sp. SD-b isolated from soil.</title>
        <authorList>
            <person name="Jung H.-Y."/>
        </authorList>
    </citation>
    <scope>NUCLEOTIDE SEQUENCE [LARGE SCALE GENOMIC DNA]</scope>
    <source>
        <strain evidence="3 4">SD-b</strain>
    </source>
</reference>
<dbReference type="PROSITE" id="PS50164">
    <property type="entry name" value="GIY_YIG"/>
    <property type="match status" value="1"/>
</dbReference>
<comment type="similarity">
    <text evidence="1">Belongs to the UPF0213 family.</text>
</comment>
<protein>
    <submittedName>
        <fullName evidence="3">GIY-YIG nuclease family protein</fullName>
    </submittedName>
</protein>
<accession>A0ABS1BH28</accession>
<dbReference type="InterPro" id="IPR000305">
    <property type="entry name" value="GIY-YIG_endonuc"/>
</dbReference>
<keyword evidence="4" id="KW-1185">Reference proteome</keyword>
<name>A0ABS1BH28_9SPHI</name>
<comment type="caution">
    <text evidence="3">The sequence shown here is derived from an EMBL/GenBank/DDBJ whole genome shotgun (WGS) entry which is preliminary data.</text>
</comment>
<dbReference type="InterPro" id="IPR050190">
    <property type="entry name" value="UPF0213_domain"/>
</dbReference>
<dbReference type="RefSeq" id="WP_200584863.1">
    <property type="nucleotide sequence ID" value="NZ_JAEHFY010000004.1"/>
</dbReference>
<dbReference type="SUPFAM" id="SSF82771">
    <property type="entry name" value="GIY-YIG endonuclease"/>
    <property type="match status" value="1"/>
</dbReference>
<evidence type="ECO:0000313" key="3">
    <source>
        <dbReference type="EMBL" id="MBK0382086.1"/>
    </source>
</evidence>